<organism evidence="3 4">
    <name type="scientific">Bradyrhizobium jicamae</name>
    <dbReference type="NCBI Taxonomy" id="280332"/>
    <lineage>
        <taxon>Bacteria</taxon>
        <taxon>Pseudomonadati</taxon>
        <taxon>Pseudomonadota</taxon>
        <taxon>Alphaproteobacteria</taxon>
        <taxon>Hyphomicrobiales</taxon>
        <taxon>Nitrobacteraceae</taxon>
        <taxon>Bradyrhizobium</taxon>
    </lineage>
</organism>
<comment type="caution">
    <text evidence="3">The sequence shown here is derived from an EMBL/GenBank/DDBJ whole genome shotgun (WGS) entry which is preliminary data.</text>
</comment>
<gene>
    <name evidence="3" type="ORF">CQ12_36800</name>
</gene>
<dbReference type="RefSeq" id="WP_057835928.1">
    <property type="nucleotide sequence ID" value="NZ_LLXZ01000088.1"/>
</dbReference>
<reference evidence="3 4" key="1">
    <citation type="submission" date="2014-03" db="EMBL/GenBank/DDBJ databases">
        <title>Bradyrhizobium valentinum sp. nov., isolated from effective nodules of Lupinus mariae-josephae, a lupine endemic of basic-lime soils in Eastern Spain.</title>
        <authorList>
            <person name="Duran D."/>
            <person name="Rey L."/>
            <person name="Navarro A."/>
            <person name="Busquets A."/>
            <person name="Imperial J."/>
            <person name="Ruiz-Argueso T."/>
        </authorList>
    </citation>
    <scope>NUCLEOTIDE SEQUENCE [LARGE SCALE GENOMIC DNA]</scope>
    <source>
        <strain evidence="3 4">PAC68</strain>
    </source>
</reference>
<accession>A0A0R3LMJ4</accession>
<dbReference type="AlphaFoldDB" id="A0A0R3LMJ4"/>
<evidence type="ECO:0000256" key="2">
    <source>
        <dbReference type="SAM" id="SignalP"/>
    </source>
</evidence>
<evidence type="ECO:0000256" key="1">
    <source>
        <dbReference type="SAM" id="MobiDB-lite"/>
    </source>
</evidence>
<protein>
    <submittedName>
        <fullName evidence="3">Uncharacterized protein</fullName>
    </submittedName>
</protein>
<sequence>MKLPAGLSFAIALTATISAAEAAEQCRFIEARAEREACYQRQEAARAARQKAQEAQQAAQPKPYEPMTSEDAQLARSLRSICRGC</sequence>
<feature type="region of interest" description="Disordered" evidence="1">
    <location>
        <begin position="49"/>
        <end position="71"/>
    </location>
</feature>
<keyword evidence="4" id="KW-1185">Reference proteome</keyword>
<evidence type="ECO:0000313" key="3">
    <source>
        <dbReference type="EMBL" id="KRR08334.1"/>
    </source>
</evidence>
<name>A0A0R3LMJ4_9BRAD</name>
<proteinExistence type="predicted"/>
<feature type="signal peptide" evidence="2">
    <location>
        <begin position="1"/>
        <end position="22"/>
    </location>
</feature>
<keyword evidence="2" id="KW-0732">Signal</keyword>
<evidence type="ECO:0000313" key="4">
    <source>
        <dbReference type="Proteomes" id="UP000050863"/>
    </source>
</evidence>
<dbReference type="Proteomes" id="UP000050863">
    <property type="component" value="Unassembled WGS sequence"/>
</dbReference>
<dbReference type="EMBL" id="LLXZ01000088">
    <property type="protein sequence ID" value="KRR08334.1"/>
    <property type="molecule type" value="Genomic_DNA"/>
</dbReference>
<feature type="chain" id="PRO_5006443235" evidence="2">
    <location>
        <begin position="23"/>
        <end position="85"/>
    </location>
</feature>